<feature type="region of interest" description="Disordered" evidence="1">
    <location>
        <begin position="103"/>
        <end position="159"/>
    </location>
</feature>
<comment type="caution">
    <text evidence="2">The sequence shown here is derived from an EMBL/GenBank/DDBJ whole genome shotgun (WGS) entry which is preliminary data.</text>
</comment>
<sequence>MASADDILREAGIVPDELGADQSDDDLDLEALMGGDEGAGGPGEGGDADEEAIYAELGLGPGSGGAQSAASDKADQQKQMQELLAAAAGRGLDLDLLESAREEAQAAFAGQTHAQPAPGAPDQARSPPARQTAGAPSPAQGRAMPAHSASSTPGPSLHRQLSETLAELQAAAKAGDFDKVSRLSGIARTLKHSIDSSAAADAPGSADAAAVAKELRENVSRIRAAESAMGSRIAAAQTADDRAMAQLGQQWLRREAAQCEREAASIEAGLLAPGDALAVAAERSARSDSDLAGFKRAVSAFMQFARLAVEQSHKGKSAGAAGEKIAAWWRQQVPIASQSAKNVLAAAAVPYQPPPVVAFDSAEVPEVLTRHSFPDLAASALQVQVLRFHPGPVAPPPSQVRVAVAPLSLVTDTDDRELLAMDWHQHDTPANPISVGKAATLQALPTRPVKAGSAADRLIRKAAKALVQLEVQSLVKGWIRSSTHTVGKAWAPVAGIIEDGQWEGRLPIEPADAKPPRPSAIDSLVTRLAARYAAAHDPAGAPAASGTSSSSSSSSSAAAAAASAAASGDDHGATGWIDVRLCVNRALKPGPAIQKVSRTIPKLVSFPTAAVPTALATAEARGESEASPVSSVPAASPAGSGEAPSGPSAPAPAPAQAARPASQPAAAAPPPQAAPAAAAAAAPAPATSRYTVPPAELRHPLHGTLLVSFGHLTERFDELNKRLATATMQERVGLEGERIKVGQALDTLEELQSKGQMKPAGYALALEQRRLRDVELAHALMRAKRADEARAVAGRTRSLKSDCEGMVEGGILSAEDWANVQEAARRAVYGAPAAPQPAAGKPASTTSPARAPAPAPAPAPAAAARRAAAPPPQAAPAAAAAAAPAPAASRYTVPPAELRHPLHGTLLVSFGHLTERFDELNKRLATATMQERVGLEGERIKVGQALDTLEELQSKGQMKPAGYALALEQRRLRDVELAHALVRAKRADEARAVASRTRSLKSDCEGMVEGGILSAEDWANVQEAARREVYGGGSA</sequence>
<feature type="compositionally biased region" description="Acidic residues" evidence="1">
    <location>
        <begin position="18"/>
        <end position="29"/>
    </location>
</feature>
<evidence type="ECO:0000256" key="1">
    <source>
        <dbReference type="SAM" id="MobiDB-lite"/>
    </source>
</evidence>
<feature type="region of interest" description="Disordered" evidence="1">
    <location>
        <begin position="617"/>
        <end position="680"/>
    </location>
</feature>
<feature type="compositionally biased region" description="Low complexity" evidence="1">
    <location>
        <begin position="66"/>
        <end position="82"/>
    </location>
</feature>
<name>A0A5A8EI44_CAFRO</name>
<dbReference type="EMBL" id="VLTO01000006">
    <property type="protein sequence ID" value="KAA0176878.1"/>
    <property type="molecule type" value="Genomic_DNA"/>
</dbReference>
<evidence type="ECO:0000313" key="3">
    <source>
        <dbReference type="Proteomes" id="UP000322899"/>
    </source>
</evidence>
<reference evidence="2 3" key="1">
    <citation type="submission" date="2019-07" db="EMBL/GenBank/DDBJ databases">
        <title>Genomes of Cafeteria roenbergensis.</title>
        <authorList>
            <person name="Fischer M.G."/>
            <person name="Hackl T."/>
            <person name="Roman M."/>
        </authorList>
    </citation>
    <scope>NUCLEOTIDE SEQUENCE [LARGE SCALE GENOMIC DNA]</scope>
    <source>
        <strain evidence="2 3">E4-10P</strain>
    </source>
</reference>
<feature type="compositionally biased region" description="Gly residues" evidence="1">
    <location>
        <begin position="35"/>
        <end position="45"/>
    </location>
</feature>
<proteinExistence type="predicted"/>
<protein>
    <submittedName>
        <fullName evidence="2">Uncharacterized protein</fullName>
    </submittedName>
</protein>
<organism evidence="2 3">
    <name type="scientific">Cafeteria roenbergensis</name>
    <name type="common">Marine flagellate</name>
    <dbReference type="NCBI Taxonomy" id="33653"/>
    <lineage>
        <taxon>Eukaryota</taxon>
        <taxon>Sar</taxon>
        <taxon>Stramenopiles</taxon>
        <taxon>Bigyra</taxon>
        <taxon>Opalozoa</taxon>
        <taxon>Bicosoecida</taxon>
        <taxon>Cafeteriaceae</taxon>
        <taxon>Cafeteria</taxon>
    </lineage>
</organism>
<feature type="region of interest" description="Disordered" evidence="1">
    <location>
        <begin position="833"/>
        <end position="881"/>
    </location>
</feature>
<feature type="region of interest" description="Disordered" evidence="1">
    <location>
        <begin position="1"/>
        <end position="82"/>
    </location>
</feature>
<feature type="compositionally biased region" description="Low complexity" evidence="1">
    <location>
        <begin position="833"/>
        <end position="850"/>
    </location>
</feature>
<accession>A0A5A8EI44</accession>
<dbReference type="Proteomes" id="UP000322899">
    <property type="component" value="Unassembled WGS sequence"/>
</dbReference>
<gene>
    <name evidence="2" type="ORF">FNF27_01700</name>
</gene>
<dbReference type="AlphaFoldDB" id="A0A5A8EI44"/>
<feature type="compositionally biased region" description="Low complexity" evidence="1">
    <location>
        <begin position="654"/>
        <end position="666"/>
    </location>
</feature>
<feature type="compositionally biased region" description="Low complexity" evidence="1">
    <location>
        <begin position="617"/>
        <end position="646"/>
    </location>
</feature>
<evidence type="ECO:0000313" key="2">
    <source>
        <dbReference type="EMBL" id="KAA0176878.1"/>
    </source>
</evidence>